<dbReference type="AlphaFoldDB" id="A0A1Y2MCB2"/>
<dbReference type="OMA" id="MSIFQMF"/>
<dbReference type="Proteomes" id="UP000193240">
    <property type="component" value="Unassembled WGS sequence"/>
</dbReference>
<dbReference type="InterPro" id="IPR024500">
    <property type="entry name" value="DUF3074"/>
</dbReference>
<dbReference type="InParanoid" id="A0A1Y2MCB2"/>
<proteinExistence type="predicted"/>
<dbReference type="PANTHER" id="PTHR40370:SF1">
    <property type="entry name" value="DUF3074 DOMAIN-CONTAINING PROTEIN"/>
    <property type="match status" value="1"/>
</dbReference>
<evidence type="ECO:0000313" key="3">
    <source>
        <dbReference type="EMBL" id="OSS53763.1"/>
    </source>
</evidence>
<name>A0A1Y2MCB2_EPING</name>
<gene>
    <name evidence="3" type="ORF">B5807_01608</name>
</gene>
<keyword evidence="4" id="KW-1185">Reference proteome</keyword>
<dbReference type="PANTHER" id="PTHR40370">
    <property type="entry name" value="EXPRESSED PROTEIN"/>
    <property type="match status" value="1"/>
</dbReference>
<organism evidence="3 4">
    <name type="scientific">Epicoccum nigrum</name>
    <name type="common">Soil fungus</name>
    <name type="synonym">Epicoccum purpurascens</name>
    <dbReference type="NCBI Taxonomy" id="105696"/>
    <lineage>
        <taxon>Eukaryota</taxon>
        <taxon>Fungi</taxon>
        <taxon>Dikarya</taxon>
        <taxon>Ascomycota</taxon>
        <taxon>Pezizomycotina</taxon>
        <taxon>Dothideomycetes</taxon>
        <taxon>Pleosporomycetidae</taxon>
        <taxon>Pleosporales</taxon>
        <taxon>Pleosporineae</taxon>
        <taxon>Didymellaceae</taxon>
        <taxon>Epicoccum</taxon>
    </lineage>
</organism>
<dbReference type="Pfam" id="PF11274">
    <property type="entry name" value="DUF3074"/>
    <property type="match status" value="1"/>
</dbReference>
<accession>A0A1Y2MCB2</accession>
<dbReference type="EMBL" id="KZ107838">
    <property type="protein sequence ID" value="OSS53763.1"/>
    <property type="molecule type" value="Genomic_DNA"/>
</dbReference>
<evidence type="ECO:0000313" key="4">
    <source>
        <dbReference type="Proteomes" id="UP000193240"/>
    </source>
</evidence>
<protein>
    <recommendedName>
        <fullName evidence="2">DUF3074 domain-containing protein</fullName>
    </recommendedName>
</protein>
<feature type="domain" description="DUF3074" evidence="2">
    <location>
        <begin position="94"/>
        <end position="314"/>
    </location>
</feature>
<reference evidence="3 4" key="1">
    <citation type="journal article" date="2017" name="Genome Announc.">
        <title>Genome sequence of the saprophytic ascomycete Epicoccum nigrum ICMP 19927 strain isolated from New Zealand.</title>
        <authorList>
            <person name="Fokin M."/>
            <person name="Fleetwood D."/>
            <person name="Weir B.S."/>
            <person name="Villas-Boas S.G."/>
        </authorList>
    </citation>
    <scope>NUCLEOTIDE SEQUENCE [LARGE SCALE GENOMIC DNA]</scope>
    <source>
        <strain evidence="3 4">ICMP 19927</strain>
    </source>
</reference>
<feature type="region of interest" description="Disordered" evidence="1">
    <location>
        <begin position="223"/>
        <end position="251"/>
    </location>
</feature>
<sequence length="327" mass="36433">MVGPPYLSLQRLRVEDVPQHPEFSVPAPNASALTAFLSAAFKEALNEDFETGFSVEGTWAPTGKNVKITGIDGGTSTVPVTVEQRKKGKGDQTWFARRSKHAETDVRHTELDSLLMNDHSWWEYQYTPDLYDGNLLLEWDAGTIEEAAAGLKQELAIGDVEMRIVQMFHVLPGPLQDRVFHALVISGKQQGQSINMQIPIDYASFTTVDSVRARSRLQAQGSAFRYNSEANRGENREPKPTEMQKQRSGKKVTEGIYASLERIRIITSSTEPQYTQWDMMTLSNAGGVVSSVPVAMQKGQLLEAVSKDVQFVLQEVGRQRQDGRMEG</sequence>
<evidence type="ECO:0000256" key="1">
    <source>
        <dbReference type="SAM" id="MobiDB-lite"/>
    </source>
</evidence>
<feature type="compositionally biased region" description="Basic and acidic residues" evidence="1">
    <location>
        <begin position="231"/>
        <end position="245"/>
    </location>
</feature>
<evidence type="ECO:0000259" key="2">
    <source>
        <dbReference type="Pfam" id="PF11274"/>
    </source>
</evidence>